<keyword evidence="3" id="KW-1185">Reference proteome</keyword>
<sequence>MKRRYWVRVYEDPEEPGVWLAEVPAVPGVHSDGDTREEAIGNVLEALEGMLDALKRQGLPIPEPDGEWVEVEVNAA</sequence>
<dbReference type="AlphaFoldDB" id="D7B9U9"/>
<dbReference type="Gene3D" id="3.30.160.250">
    <property type="match status" value="1"/>
</dbReference>
<dbReference type="OrthoDB" id="33185at2"/>
<evidence type="ECO:0000259" key="1">
    <source>
        <dbReference type="Pfam" id="PF15919"/>
    </source>
</evidence>
<accession>D7B9U9</accession>
<dbReference type="eggNOG" id="COG1598">
    <property type="taxonomic scope" value="Bacteria"/>
</dbReference>
<evidence type="ECO:0000313" key="2">
    <source>
        <dbReference type="EMBL" id="ADH62383.1"/>
    </source>
</evidence>
<dbReference type="STRING" id="526227.Mesil_0443"/>
<dbReference type="PANTHER" id="PTHR34504">
    <property type="entry name" value="ANTITOXIN HICB"/>
    <property type="match status" value="1"/>
</dbReference>
<reference evidence="2 3" key="1">
    <citation type="journal article" date="2010" name="Stand. Genomic Sci.">
        <title>Complete genome sequence of Meiothermus silvanus type strain (VI-R2).</title>
        <authorList>
            <person name="Sikorski J."/>
            <person name="Tindall B.J."/>
            <person name="Lowry S."/>
            <person name="Lucas S."/>
            <person name="Nolan M."/>
            <person name="Copeland A."/>
            <person name="Glavina Del Rio T."/>
            <person name="Tice H."/>
            <person name="Cheng J.F."/>
            <person name="Han C."/>
            <person name="Pitluck S."/>
            <person name="Liolios K."/>
            <person name="Ivanova N."/>
            <person name="Mavromatis K."/>
            <person name="Mikhailova N."/>
            <person name="Pati A."/>
            <person name="Goodwin L."/>
            <person name="Chen A."/>
            <person name="Palaniappan K."/>
            <person name="Land M."/>
            <person name="Hauser L."/>
            <person name="Chang Y.J."/>
            <person name="Jeffries C.D."/>
            <person name="Rohde M."/>
            <person name="Goker M."/>
            <person name="Woyke T."/>
            <person name="Bristow J."/>
            <person name="Eisen J.A."/>
            <person name="Markowitz V."/>
            <person name="Hugenholtz P."/>
            <person name="Kyrpides N.C."/>
            <person name="Klenk H.P."/>
            <person name="Lapidus A."/>
        </authorList>
    </citation>
    <scope>NUCLEOTIDE SEQUENCE [LARGE SCALE GENOMIC DNA]</scope>
    <source>
        <strain evidence="3">ATCC 700542 / DSM 9946 / VI-R2</strain>
    </source>
</reference>
<gene>
    <name evidence="2" type="ordered locus">Mesil_0443</name>
</gene>
<dbReference type="PANTHER" id="PTHR34504:SF2">
    <property type="entry name" value="UPF0150 PROTEIN SSL0259"/>
    <property type="match status" value="1"/>
</dbReference>
<protein>
    <recommendedName>
        <fullName evidence="1">HicB-like antitoxin of toxin-antitoxin system domain-containing protein</fullName>
    </recommendedName>
</protein>
<organism evidence="2 3">
    <name type="scientific">Allomeiothermus silvanus (strain ATCC 700542 / DSM 9946 / NBRC 106475 / NCIMB 13440 / VI-R2)</name>
    <name type="common">Thermus silvanus</name>
    <dbReference type="NCBI Taxonomy" id="526227"/>
    <lineage>
        <taxon>Bacteria</taxon>
        <taxon>Thermotogati</taxon>
        <taxon>Deinococcota</taxon>
        <taxon>Deinococci</taxon>
        <taxon>Thermales</taxon>
        <taxon>Thermaceae</taxon>
        <taxon>Allomeiothermus</taxon>
    </lineage>
</organism>
<dbReference type="Pfam" id="PF15919">
    <property type="entry name" value="HicB_lk_antitox"/>
    <property type="match status" value="1"/>
</dbReference>
<dbReference type="InterPro" id="IPR051404">
    <property type="entry name" value="TA_system_antitoxin"/>
</dbReference>
<dbReference type="InterPro" id="IPR031807">
    <property type="entry name" value="HicB-like"/>
</dbReference>
<dbReference type="EMBL" id="CP002042">
    <property type="protein sequence ID" value="ADH62383.1"/>
    <property type="molecule type" value="Genomic_DNA"/>
</dbReference>
<evidence type="ECO:0000313" key="3">
    <source>
        <dbReference type="Proteomes" id="UP000001916"/>
    </source>
</evidence>
<proteinExistence type="predicted"/>
<name>D7B9U9_ALLS1</name>
<dbReference type="InterPro" id="IPR035069">
    <property type="entry name" value="TTHA1013/TTHA0281-like"/>
</dbReference>
<dbReference type="RefSeq" id="WP_013156989.1">
    <property type="nucleotide sequence ID" value="NC_014212.1"/>
</dbReference>
<dbReference type="Proteomes" id="UP000001916">
    <property type="component" value="Chromosome"/>
</dbReference>
<dbReference type="SUPFAM" id="SSF143100">
    <property type="entry name" value="TTHA1013/TTHA0281-like"/>
    <property type="match status" value="1"/>
</dbReference>
<dbReference type="HOGENOM" id="CLU_114047_2_2_0"/>
<dbReference type="KEGG" id="msv:Mesil_0443"/>
<feature type="domain" description="HicB-like antitoxin of toxin-antitoxin system" evidence="1">
    <location>
        <begin position="14"/>
        <end position="64"/>
    </location>
</feature>